<dbReference type="EMBL" id="CP088282">
    <property type="protein sequence ID" value="UGY01945.1"/>
    <property type="molecule type" value="Genomic_DNA"/>
</dbReference>
<gene>
    <name evidence="1" type="ORF">J4P68_0033340</name>
</gene>
<accession>A0ACD3V6F7</accession>
<evidence type="ECO:0000313" key="2">
    <source>
        <dbReference type="Proteomes" id="UP000692816"/>
    </source>
</evidence>
<protein>
    <submittedName>
        <fullName evidence="1">TetR/AcrR family transcriptional regulator</fullName>
    </submittedName>
</protein>
<reference evidence="1 2" key="1">
    <citation type="journal article" date="2021" name="Int. J. Syst. Evol. Microbiol.">
        <title>Bradyrhizobium septentrionale sp. nov. (sv. septentrionale) and Bradyrhizobium quebecense sp. nov. (sv. septentrionale) associated with legumes native to Canada possess rearranged symbiosis genes and numerous insertion sequences.</title>
        <authorList>
            <person name="Bromfield E.S.P."/>
            <person name="Cloutier S."/>
        </authorList>
    </citation>
    <scope>NUCLEOTIDE SEQUENCE [LARGE SCALE GENOMIC DNA]</scope>
    <source>
        <strain evidence="1 2">12S5</strain>
    </source>
</reference>
<name>A0ACD3V6F7_9BRAD</name>
<organism evidence="1 2">
    <name type="scientific">Bradyrhizobium quebecense</name>
    <dbReference type="NCBI Taxonomy" id="2748629"/>
    <lineage>
        <taxon>Bacteria</taxon>
        <taxon>Pseudomonadati</taxon>
        <taxon>Pseudomonadota</taxon>
        <taxon>Alphaproteobacteria</taxon>
        <taxon>Hyphomicrobiales</taxon>
        <taxon>Nitrobacteraceae</taxon>
        <taxon>Bradyrhizobium</taxon>
    </lineage>
</organism>
<proteinExistence type="predicted"/>
<keyword evidence="2" id="KW-1185">Reference proteome</keyword>
<evidence type="ECO:0000313" key="1">
    <source>
        <dbReference type="EMBL" id="UGY01945.1"/>
    </source>
</evidence>
<sequence length="269" mass="30408">MTQRNRCSQSTDAAAHDEYTHDLLPLRVRIKRFHLINPGSVRMSSRRKGTRATSEETRNQIKAAAQMLFARHGVDAVTVQQIVDAAGQRNNAALHYHFRSKEELIRQMVVDGATVLEERRRDMLGEIEARGGPKTIRELIVVLVMPVIELGDDERWRGYIRFTSNLQASDPKALREALNGRWNASFIECFNQLKQMLQLPAPIVEQRLSILAIYANAILSAHEAALELRNTKSSRLWGQPFTIENILDTLEATLTCPVSKSVLSKLPES</sequence>
<dbReference type="Proteomes" id="UP000692816">
    <property type="component" value="Chromosome"/>
</dbReference>